<reference evidence="3" key="1">
    <citation type="submission" date="2018-08" db="EMBL/GenBank/DDBJ databases">
        <authorList>
            <person name="Blom J."/>
        </authorList>
    </citation>
    <scope>NUCLEOTIDE SEQUENCE [LARGE SCALE GENOMIC DNA]</scope>
    <source>
        <strain evidence="3">CCOS 865</strain>
    </source>
</reference>
<evidence type="ECO:0008006" key="4">
    <source>
        <dbReference type="Google" id="ProtNLM"/>
    </source>
</evidence>
<dbReference type="EMBL" id="UNOZ01000013">
    <property type="protein sequence ID" value="SYX89375.1"/>
    <property type="molecule type" value="Genomic_DNA"/>
</dbReference>
<keyword evidence="1" id="KW-0812">Transmembrane</keyword>
<protein>
    <recommendedName>
        <fullName evidence="4">Transmembrane protein</fullName>
    </recommendedName>
</protein>
<keyword evidence="3" id="KW-1185">Reference proteome</keyword>
<organism evidence="2 3">
    <name type="scientific">Pseudomonas reidholzensis</name>
    <dbReference type="NCBI Taxonomy" id="1785162"/>
    <lineage>
        <taxon>Bacteria</taxon>
        <taxon>Pseudomonadati</taxon>
        <taxon>Pseudomonadota</taxon>
        <taxon>Gammaproteobacteria</taxon>
        <taxon>Pseudomonadales</taxon>
        <taxon>Pseudomonadaceae</taxon>
        <taxon>Pseudomonas</taxon>
    </lineage>
</organism>
<gene>
    <name evidence="2" type="ORF">CCOS865_01628</name>
</gene>
<keyword evidence="1" id="KW-0472">Membrane</keyword>
<feature type="transmembrane region" description="Helical" evidence="1">
    <location>
        <begin position="65"/>
        <end position="89"/>
    </location>
</feature>
<sequence>MLGLDQSCPEPAPLKRFLPVIVLLVCLPLWLGASYGVRYGLMEDAQWVGLCGVPGEYWQCQVRALLGLGIHFQVIAWGALGLALLAQVVPRKAGWYLAGVALVLGIPALVLYTASIAVFAVVLAGLRLVRQPAPAKVA</sequence>
<name>A0A383RR56_9PSED</name>
<evidence type="ECO:0000256" key="1">
    <source>
        <dbReference type="SAM" id="Phobius"/>
    </source>
</evidence>
<accession>A0A383RR56</accession>
<proteinExistence type="predicted"/>
<dbReference type="Proteomes" id="UP000263595">
    <property type="component" value="Unassembled WGS sequence"/>
</dbReference>
<keyword evidence="1" id="KW-1133">Transmembrane helix</keyword>
<evidence type="ECO:0000313" key="3">
    <source>
        <dbReference type="Proteomes" id="UP000263595"/>
    </source>
</evidence>
<feature type="transmembrane region" description="Helical" evidence="1">
    <location>
        <begin position="17"/>
        <end position="37"/>
    </location>
</feature>
<feature type="transmembrane region" description="Helical" evidence="1">
    <location>
        <begin position="95"/>
        <end position="126"/>
    </location>
</feature>
<evidence type="ECO:0000313" key="2">
    <source>
        <dbReference type="EMBL" id="SYX89375.1"/>
    </source>
</evidence>
<dbReference type="AlphaFoldDB" id="A0A383RR56"/>